<gene>
    <name evidence="7" type="ORF">WICANDRAFT_65820</name>
</gene>
<keyword evidence="4" id="KW-0496">Mitochondrion</keyword>
<dbReference type="GeneID" id="30201238"/>
<keyword evidence="5 6" id="KW-0472">Membrane</keyword>
<evidence type="ECO:0000313" key="7">
    <source>
        <dbReference type="EMBL" id="ODQ56698.1"/>
    </source>
</evidence>
<organism evidence="7 8">
    <name type="scientific">Wickerhamomyces anomalus (strain ATCC 58044 / CBS 1984 / NCYC 433 / NRRL Y-366-8)</name>
    <name type="common">Yeast</name>
    <name type="synonym">Hansenula anomala</name>
    <dbReference type="NCBI Taxonomy" id="683960"/>
    <lineage>
        <taxon>Eukaryota</taxon>
        <taxon>Fungi</taxon>
        <taxon>Dikarya</taxon>
        <taxon>Ascomycota</taxon>
        <taxon>Saccharomycotina</taxon>
        <taxon>Saccharomycetes</taxon>
        <taxon>Phaffomycetales</taxon>
        <taxon>Wickerhamomycetaceae</taxon>
        <taxon>Wickerhamomyces</taxon>
    </lineage>
</organism>
<keyword evidence="3 6" id="KW-1133">Transmembrane helix</keyword>
<evidence type="ECO:0000256" key="5">
    <source>
        <dbReference type="ARBA" id="ARBA00023136"/>
    </source>
</evidence>
<dbReference type="OrthoDB" id="413313at2759"/>
<dbReference type="RefSeq" id="XP_019035905.1">
    <property type="nucleotide sequence ID" value="XM_019183992.1"/>
</dbReference>
<evidence type="ECO:0000256" key="2">
    <source>
        <dbReference type="ARBA" id="ARBA00022692"/>
    </source>
</evidence>
<dbReference type="PANTHER" id="PTHR28234:SF1">
    <property type="entry name" value="NUCLEAR CONTROL OF ATPASE PROTEIN 2"/>
    <property type="match status" value="1"/>
</dbReference>
<name>A0A1E3NU92_WICAA</name>
<keyword evidence="2 6" id="KW-0812">Transmembrane</keyword>
<dbReference type="STRING" id="683960.A0A1E3NU92"/>
<dbReference type="InterPro" id="IPR013946">
    <property type="entry name" value="NCA2-like"/>
</dbReference>
<reference evidence="7 8" key="1">
    <citation type="journal article" date="2016" name="Proc. Natl. Acad. Sci. U.S.A.">
        <title>Comparative genomics of biotechnologically important yeasts.</title>
        <authorList>
            <person name="Riley R."/>
            <person name="Haridas S."/>
            <person name="Wolfe K.H."/>
            <person name="Lopes M.R."/>
            <person name="Hittinger C.T."/>
            <person name="Goeker M."/>
            <person name="Salamov A.A."/>
            <person name="Wisecaver J.H."/>
            <person name="Long T.M."/>
            <person name="Calvey C.H."/>
            <person name="Aerts A.L."/>
            <person name="Barry K.W."/>
            <person name="Choi C."/>
            <person name="Clum A."/>
            <person name="Coughlan A.Y."/>
            <person name="Deshpande S."/>
            <person name="Douglass A.P."/>
            <person name="Hanson S.J."/>
            <person name="Klenk H.-P."/>
            <person name="LaButti K.M."/>
            <person name="Lapidus A."/>
            <person name="Lindquist E.A."/>
            <person name="Lipzen A.M."/>
            <person name="Meier-Kolthoff J.P."/>
            <person name="Ohm R.A."/>
            <person name="Otillar R.P."/>
            <person name="Pangilinan J.L."/>
            <person name="Peng Y."/>
            <person name="Rokas A."/>
            <person name="Rosa C.A."/>
            <person name="Scheuner C."/>
            <person name="Sibirny A.A."/>
            <person name="Slot J.C."/>
            <person name="Stielow J.B."/>
            <person name="Sun H."/>
            <person name="Kurtzman C.P."/>
            <person name="Blackwell M."/>
            <person name="Grigoriev I.V."/>
            <person name="Jeffries T.W."/>
        </authorList>
    </citation>
    <scope>NUCLEOTIDE SEQUENCE [LARGE SCALE GENOMIC DNA]</scope>
    <source>
        <strain evidence="8">ATCC 58044 / CBS 1984 / NCYC 433 / NRRL Y-366-8</strain>
    </source>
</reference>
<evidence type="ECO:0008006" key="9">
    <source>
        <dbReference type="Google" id="ProtNLM"/>
    </source>
</evidence>
<dbReference type="Proteomes" id="UP000094112">
    <property type="component" value="Unassembled WGS sequence"/>
</dbReference>
<dbReference type="AlphaFoldDB" id="A0A1E3NU92"/>
<evidence type="ECO:0000256" key="4">
    <source>
        <dbReference type="ARBA" id="ARBA00023128"/>
    </source>
</evidence>
<keyword evidence="8" id="KW-1185">Reference proteome</keyword>
<evidence type="ECO:0000256" key="3">
    <source>
        <dbReference type="ARBA" id="ARBA00022989"/>
    </source>
</evidence>
<dbReference type="PANTHER" id="PTHR28234">
    <property type="entry name" value="NUCLEAR CONTROL OF ATPASE PROTEIN 2"/>
    <property type="match status" value="1"/>
</dbReference>
<accession>A0A1E3NU92</accession>
<sequence length="702" mass="79285">MSISGVINDSIQDNLSFLEEYSNSILNQIAELHVNDGATNLVSVSYGEIPNQDEVIDQLSTVQTKFNEIFELVSTLKKNNSSNITSSKRNIDLNDKSVKLNKVVDILEPFKNGSIYSKVKSTANAASNVDPLALKEIELVGKLENLIVLYALLSLYQITLTQYLNYTVPLNDDIFYWDIVSSSTWRTALYSLQTLPERSSQLIQSVFNDLKKAANPNVSTLDIQVPQFIVQNHPSYTNSYKLFVHYRNILTHSLYNNILANNIKGFYKSLSSNKNFNMFDIKKNPPRFKNYLSVILGAPFVSITQEVQSKKAKLIDLQSDNAKKLGSLITNVPNLKKIHNDTNKINESLQSLNFVLSDNGESTSDLLPNLYNISNSSLPKIKKQVQSIRSGNSKPSFLTRYWPSILLTGLYGPSAVITVITNKDEIVNFIQNNLIETVQGFWKNWILKPVSNILSTIRHDDNSEISIMSQKSLDSDLESLKRMVIEYTLENSPDYKNLKSTDLEILKQELDRLVSSGDLTPLMKDYENDIKNPLKNLIKGKLTRALLIQLQKTKVDGAVAINGIDKLLKSQELVFGIVAASPSLVIVVYLLKAINSYIQKGYISRGTGERKLIVSKNLNNIQRLLNKIDEGSTGNKDELNYTNGMLLLEIISLRNNGLFIIPKNRRFEWLRDVNDLNDKNLKPNAKLNTVQRIYNTFGHFIN</sequence>
<evidence type="ECO:0000256" key="6">
    <source>
        <dbReference type="SAM" id="Phobius"/>
    </source>
</evidence>
<comment type="subcellular location">
    <subcellularLocation>
        <location evidence="1">Mitochondrion membrane</location>
        <topology evidence="1">Multi-pass membrane protein</topology>
    </subcellularLocation>
</comment>
<evidence type="ECO:0000256" key="1">
    <source>
        <dbReference type="ARBA" id="ARBA00004225"/>
    </source>
</evidence>
<dbReference type="EMBL" id="KV454216">
    <property type="protein sequence ID" value="ODQ56698.1"/>
    <property type="molecule type" value="Genomic_DNA"/>
</dbReference>
<protein>
    <recommendedName>
        <fullName evidence="9">Nuclear control of ATPase protein 2</fullName>
    </recommendedName>
</protein>
<feature type="transmembrane region" description="Helical" evidence="6">
    <location>
        <begin position="573"/>
        <end position="591"/>
    </location>
</feature>
<evidence type="ECO:0000313" key="8">
    <source>
        <dbReference type="Proteomes" id="UP000094112"/>
    </source>
</evidence>
<dbReference type="Pfam" id="PF08637">
    <property type="entry name" value="NCA2"/>
    <property type="match status" value="1"/>
</dbReference>
<dbReference type="GO" id="GO:0005741">
    <property type="term" value="C:mitochondrial outer membrane"/>
    <property type="evidence" value="ECO:0007669"/>
    <property type="project" value="TreeGrafter"/>
</dbReference>
<proteinExistence type="predicted"/>